<protein>
    <submittedName>
        <fullName evidence="1">Unnamed protein product</fullName>
    </submittedName>
</protein>
<keyword evidence="2" id="KW-1185">Reference proteome</keyword>
<evidence type="ECO:0000313" key="1">
    <source>
        <dbReference type="EMBL" id="GMF08733.1"/>
    </source>
</evidence>
<proteinExistence type="predicted"/>
<reference evidence="1" key="1">
    <citation type="submission" date="2023-04" db="EMBL/GenBank/DDBJ databases">
        <title>Ambrosiozyma monospora NBRC 10751.</title>
        <authorList>
            <person name="Ichikawa N."/>
            <person name="Sato H."/>
            <person name="Tonouchi N."/>
        </authorList>
    </citation>
    <scope>NUCLEOTIDE SEQUENCE</scope>
    <source>
        <strain evidence="1">NBRC 10751</strain>
    </source>
</reference>
<dbReference type="Proteomes" id="UP001165064">
    <property type="component" value="Unassembled WGS sequence"/>
</dbReference>
<name>A0ACB5UDX4_AMBMO</name>
<evidence type="ECO:0000313" key="2">
    <source>
        <dbReference type="Proteomes" id="UP001165064"/>
    </source>
</evidence>
<gene>
    <name evidence="1" type="ORF">Amon02_001335100</name>
</gene>
<comment type="caution">
    <text evidence="1">The sequence shown here is derived from an EMBL/GenBank/DDBJ whole genome shotgun (WGS) entry which is preliminary data.</text>
</comment>
<organism evidence="1 2">
    <name type="scientific">Ambrosiozyma monospora</name>
    <name type="common">Yeast</name>
    <name type="synonym">Endomycopsis monosporus</name>
    <dbReference type="NCBI Taxonomy" id="43982"/>
    <lineage>
        <taxon>Eukaryota</taxon>
        <taxon>Fungi</taxon>
        <taxon>Dikarya</taxon>
        <taxon>Ascomycota</taxon>
        <taxon>Saccharomycotina</taxon>
        <taxon>Pichiomycetes</taxon>
        <taxon>Pichiales</taxon>
        <taxon>Pichiaceae</taxon>
        <taxon>Ambrosiozyma</taxon>
    </lineage>
</organism>
<accession>A0ACB5UDX4</accession>
<sequence length="104" mass="12123">MRNVQLPKHLTSFELHMNEFSRVDYSVSLPYPTVNVVFYSEMFPLNLELNFISVYFKISKCTIVVDDWVGAGVESVKAKIHIPRRVPLWILCDHDYSGLENNLF</sequence>
<dbReference type="EMBL" id="BSXS01017281">
    <property type="protein sequence ID" value="GMF08733.1"/>
    <property type="molecule type" value="Genomic_DNA"/>
</dbReference>